<organism evidence="3 4">
    <name type="scientific">Morella rubra</name>
    <name type="common">Chinese bayberry</name>
    <dbReference type="NCBI Taxonomy" id="262757"/>
    <lineage>
        <taxon>Eukaryota</taxon>
        <taxon>Viridiplantae</taxon>
        <taxon>Streptophyta</taxon>
        <taxon>Embryophyta</taxon>
        <taxon>Tracheophyta</taxon>
        <taxon>Spermatophyta</taxon>
        <taxon>Magnoliopsida</taxon>
        <taxon>eudicotyledons</taxon>
        <taxon>Gunneridae</taxon>
        <taxon>Pentapetalae</taxon>
        <taxon>rosids</taxon>
        <taxon>fabids</taxon>
        <taxon>Fagales</taxon>
        <taxon>Myricaceae</taxon>
        <taxon>Morella</taxon>
    </lineage>
</organism>
<name>A0A6A1VQ20_9ROSI</name>
<comment type="caution">
    <text evidence="3">The sequence shown here is derived from an EMBL/GenBank/DDBJ whole genome shotgun (WGS) entry which is preliminary data.</text>
</comment>
<keyword evidence="4" id="KW-1185">Reference proteome</keyword>
<accession>A0A6A1VQ20</accession>
<gene>
    <name evidence="3" type="ORF">CJ030_MR5G018757</name>
    <name evidence="2" type="ORF">CJ030_MR5G018771</name>
</gene>
<evidence type="ECO:0000313" key="4">
    <source>
        <dbReference type="Proteomes" id="UP000516437"/>
    </source>
</evidence>
<reference evidence="3" key="1">
    <citation type="submission" date="2018-07" db="EMBL/GenBank/DDBJ databases">
        <authorList>
            <person name="Gao Z.-S."/>
            <person name="Jia H.-M."/>
            <person name="Jia H.-J."/>
            <person name="Cai Q.-L."/>
            <person name="Wang Y."/>
            <person name="Zhao H.-B."/>
        </authorList>
    </citation>
    <scope>NUCLEOTIDE SEQUENCE</scope>
    <source>
        <tissue evidence="3">Leaves</tissue>
    </source>
</reference>
<feature type="region of interest" description="Disordered" evidence="1">
    <location>
        <begin position="1"/>
        <end position="57"/>
    </location>
</feature>
<protein>
    <submittedName>
        <fullName evidence="3">Uncharacterized protein</fullName>
    </submittedName>
</protein>
<dbReference type="Proteomes" id="UP000516437">
    <property type="component" value="Chromosome 5"/>
</dbReference>
<reference evidence="3" key="3">
    <citation type="submission" date="2019-09" db="EMBL/GenBank/DDBJ databases">
        <authorList>
            <person name="Gao Z."/>
        </authorList>
    </citation>
    <scope>NUCLEOTIDE SEQUENCE</scope>
    <source>
        <tissue evidence="3">Leaves</tissue>
    </source>
</reference>
<proteinExistence type="predicted"/>
<dbReference type="AlphaFoldDB" id="A0A6A1VQ20"/>
<evidence type="ECO:0000256" key="1">
    <source>
        <dbReference type="SAM" id="MobiDB-lite"/>
    </source>
</evidence>
<reference evidence="3 4" key="2">
    <citation type="journal article" date="2019" name="Plant Biotechnol. J.">
        <title>The red bayberry genome and genetic basis of sex determination.</title>
        <authorList>
            <person name="Jia H.M."/>
            <person name="Jia H.J."/>
            <person name="Cai Q.L."/>
            <person name="Wang Y."/>
            <person name="Zhao H.B."/>
            <person name="Yang W.F."/>
            <person name="Wang G.Y."/>
            <person name="Li Y.H."/>
            <person name="Zhan D.L."/>
            <person name="Shen Y.T."/>
            <person name="Niu Q.F."/>
            <person name="Chang L."/>
            <person name="Qiu J."/>
            <person name="Zhao L."/>
            <person name="Xie H.B."/>
            <person name="Fu W.Y."/>
            <person name="Jin J."/>
            <person name="Li X.W."/>
            <person name="Jiao Y."/>
            <person name="Zhou C.C."/>
            <person name="Tu T."/>
            <person name="Chai C.Y."/>
            <person name="Gao J.L."/>
            <person name="Fan L.J."/>
            <person name="van de Weg E."/>
            <person name="Wang J.Y."/>
            <person name="Gao Z.S."/>
        </authorList>
    </citation>
    <scope>NUCLEOTIDE SEQUENCE [LARGE SCALE GENOMIC DNA]</scope>
    <source>
        <tissue evidence="3">Leaves</tissue>
    </source>
</reference>
<dbReference type="EMBL" id="RXIC02000023">
    <property type="protein sequence ID" value="KAB1214853.1"/>
    <property type="molecule type" value="Genomic_DNA"/>
</dbReference>
<sequence>MAAKRLRKGGCSSQRSSEQIQGAKALQPRSSQHSLQDRPLGSSNDSTQPPDGWLEQGDVCNNESREMFVTMSAVKRIRLP</sequence>
<dbReference type="EMBL" id="RXIC02000023">
    <property type="protein sequence ID" value="KAB1214839.1"/>
    <property type="molecule type" value="Genomic_DNA"/>
</dbReference>
<evidence type="ECO:0000313" key="3">
    <source>
        <dbReference type="EMBL" id="KAB1214853.1"/>
    </source>
</evidence>
<feature type="compositionally biased region" description="Polar residues" evidence="1">
    <location>
        <begin position="11"/>
        <end position="20"/>
    </location>
</feature>
<evidence type="ECO:0000313" key="2">
    <source>
        <dbReference type="EMBL" id="KAB1214839.1"/>
    </source>
</evidence>